<evidence type="ECO:0000256" key="2">
    <source>
        <dbReference type="ARBA" id="ARBA00022475"/>
    </source>
</evidence>
<evidence type="ECO:0000313" key="7">
    <source>
        <dbReference type="EMBL" id="MTS29258.1"/>
    </source>
</evidence>
<keyword evidence="4 6" id="KW-1133">Transmembrane helix</keyword>
<feature type="transmembrane region" description="Helical" evidence="6">
    <location>
        <begin position="176"/>
        <end position="196"/>
    </location>
</feature>
<evidence type="ECO:0000256" key="1">
    <source>
        <dbReference type="ARBA" id="ARBA00004651"/>
    </source>
</evidence>
<gene>
    <name evidence="7" type="ORF">GMD59_18535</name>
</gene>
<keyword evidence="5 6" id="KW-0472">Membrane</keyword>
<dbReference type="GO" id="GO:0005886">
    <property type="term" value="C:plasma membrane"/>
    <property type="evidence" value="ECO:0007669"/>
    <property type="project" value="UniProtKB-SubCell"/>
</dbReference>
<name>A0A6L6LY57_9FIRM</name>
<feature type="transmembrane region" description="Helical" evidence="6">
    <location>
        <begin position="291"/>
        <end position="309"/>
    </location>
</feature>
<evidence type="ECO:0000313" key="8">
    <source>
        <dbReference type="Proteomes" id="UP000472755"/>
    </source>
</evidence>
<evidence type="ECO:0000256" key="6">
    <source>
        <dbReference type="SAM" id="Phobius"/>
    </source>
</evidence>
<dbReference type="RefSeq" id="WP_009324126.1">
    <property type="nucleotide sequence ID" value="NZ_JAQEEP010000040.1"/>
</dbReference>
<protein>
    <submittedName>
        <fullName evidence="7">Oligosaccharide flippase family protein</fullName>
    </submittedName>
</protein>
<feature type="transmembrane region" description="Helical" evidence="6">
    <location>
        <begin position="329"/>
        <end position="350"/>
    </location>
</feature>
<dbReference type="EMBL" id="WMZU01000062">
    <property type="protein sequence ID" value="MTS29258.1"/>
    <property type="molecule type" value="Genomic_DNA"/>
</dbReference>
<feature type="transmembrane region" description="Helical" evidence="6">
    <location>
        <begin position="150"/>
        <end position="169"/>
    </location>
</feature>
<keyword evidence="2" id="KW-1003">Cell membrane</keyword>
<organism evidence="7 8">
    <name type="scientific">Ruthenibacterium lactatiformans</name>
    <dbReference type="NCBI Taxonomy" id="1550024"/>
    <lineage>
        <taxon>Bacteria</taxon>
        <taxon>Bacillati</taxon>
        <taxon>Bacillota</taxon>
        <taxon>Clostridia</taxon>
        <taxon>Eubacteriales</taxon>
        <taxon>Oscillospiraceae</taxon>
        <taxon>Ruthenibacterium</taxon>
    </lineage>
</organism>
<dbReference type="Proteomes" id="UP000472755">
    <property type="component" value="Unassembled WGS sequence"/>
</dbReference>
<comment type="subcellular location">
    <subcellularLocation>
        <location evidence="1">Cell membrane</location>
        <topology evidence="1">Multi-pass membrane protein</topology>
    </subcellularLocation>
</comment>
<dbReference type="InterPro" id="IPR002797">
    <property type="entry name" value="Polysacc_synth"/>
</dbReference>
<dbReference type="InterPro" id="IPR050833">
    <property type="entry name" value="Poly_Biosynth_Transport"/>
</dbReference>
<evidence type="ECO:0000256" key="5">
    <source>
        <dbReference type="ARBA" id="ARBA00023136"/>
    </source>
</evidence>
<feature type="transmembrane region" description="Helical" evidence="6">
    <location>
        <begin position="385"/>
        <end position="405"/>
    </location>
</feature>
<evidence type="ECO:0000256" key="4">
    <source>
        <dbReference type="ARBA" id="ARBA00022989"/>
    </source>
</evidence>
<accession>A0A6L6LY57</accession>
<dbReference type="PANTHER" id="PTHR30250:SF11">
    <property type="entry name" value="O-ANTIGEN TRANSPORTER-RELATED"/>
    <property type="match status" value="1"/>
</dbReference>
<sequence>MVKLQNSKKVLLKNTILLYILQFSSQFFALLTIPYQTRILGPEIYGEIGFVVSVMTYVQLILDFGFLLSATAEVSLNRDNPERINQIYTVVFFTKVLLSVILFVPIYLMCRIVPRLESDTMLVFLYYVGYAVNALSPDFFYRGIENMKVITVRTILIKFVFVILIFVFLKEPSDYYVIPVLTFLGNLTALITILIYTRLHYGIHLVFVPWALATSLIRQTIPFFISRIASTLYTATNTFVLGLLYPMGPVLGYYTSTDKLVSAVKGVVSPVADSLYPYMTKRKDFKLIKRILIVAMPFIMGGAVFGWIYANKICVILFGEEYYDAGELLQLLIPAMMVILPSYILAFPTLNPLGLAKYANRSNIYGAAFQMLGLLALFVTKFISIRTICILTSCTECIVLVYRIFVIVRFKVRNEISIKT</sequence>
<dbReference type="Pfam" id="PF01943">
    <property type="entry name" value="Polysacc_synt"/>
    <property type="match status" value="1"/>
</dbReference>
<evidence type="ECO:0000256" key="3">
    <source>
        <dbReference type="ARBA" id="ARBA00022692"/>
    </source>
</evidence>
<proteinExistence type="predicted"/>
<feature type="transmembrane region" description="Helical" evidence="6">
    <location>
        <begin position="48"/>
        <end position="67"/>
    </location>
</feature>
<feature type="transmembrane region" description="Helical" evidence="6">
    <location>
        <begin position="87"/>
        <end position="110"/>
    </location>
</feature>
<reference evidence="7 8" key="1">
    <citation type="journal article" date="2019" name="Nat. Med.">
        <title>A library of human gut bacterial isolates paired with longitudinal multiomics data enables mechanistic microbiome research.</title>
        <authorList>
            <person name="Poyet M."/>
            <person name="Groussin M."/>
            <person name="Gibbons S.M."/>
            <person name="Avila-Pacheco J."/>
            <person name="Jiang X."/>
            <person name="Kearney S.M."/>
            <person name="Perrotta A.R."/>
            <person name="Berdy B."/>
            <person name="Zhao S."/>
            <person name="Lieberman T.D."/>
            <person name="Swanson P.K."/>
            <person name="Smith M."/>
            <person name="Roesemann S."/>
            <person name="Alexander J.E."/>
            <person name="Rich S.A."/>
            <person name="Livny J."/>
            <person name="Vlamakis H."/>
            <person name="Clish C."/>
            <person name="Bullock K."/>
            <person name="Deik A."/>
            <person name="Scott J."/>
            <person name="Pierce K.A."/>
            <person name="Xavier R.J."/>
            <person name="Alm E.J."/>
        </authorList>
    </citation>
    <scope>NUCLEOTIDE SEQUENCE [LARGE SCALE GENOMIC DNA]</scope>
    <source>
        <strain evidence="7 8">BIOML-A4</strain>
    </source>
</reference>
<dbReference type="AlphaFoldDB" id="A0A6L6LY57"/>
<feature type="transmembrane region" description="Helical" evidence="6">
    <location>
        <begin position="122"/>
        <end position="144"/>
    </location>
</feature>
<feature type="transmembrane region" description="Helical" evidence="6">
    <location>
        <begin position="362"/>
        <end position="379"/>
    </location>
</feature>
<feature type="transmembrane region" description="Helical" evidence="6">
    <location>
        <begin position="16"/>
        <end position="36"/>
    </location>
</feature>
<feature type="transmembrane region" description="Helical" evidence="6">
    <location>
        <begin position="232"/>
        <end position="254"/>
    </location>
</feature>
<comment type="caution">
    <text evidence="7">The sequence shown here is derived from an EMBL/GenBank/DDBJ whole genome shotgun (WGS) entry which is preliminary data.</text>
</comment>
<keyword evidence="3 6" id="KW-0812">Transmembrane</keyword>
<dbReference type="PANTHER" id="PTHR30250">
    <property type="entry name" value="PST FAMILY PREDICTED COLANIC ACID TRANSPORTER"/>
    <property type="match status" value="1"/>
</dbReference>